<evidence type="ECO:0000313" key="1">
    <source>
        <dbReference type="EMBL" id="ABF45666.1"/>
    </source>
</evidence>
<dbReference type="Proteomes" id="UP000002431">
    <property type="component" value="Chromosome"/>
</dbReference>
<evidence type="ECO:0000313" key="2">
    <source>
        <dbReference type="Proteomes" id="UP000002431"/>
    </source>
</evidence>
<gene>
    <name evidence="1" type="ordered locus">Dgeo_1371</name>
</gene>
<protein>
    <recommendedName>
        <fullName evidence="3">Lipoprotein</fullName>
    </recommendedName>
</protein>
<dbReference type="KEGG" id="dge:Dgeo_1371"/>
<sequence>MPRMLLGAVGLSAVLIGCGGTNSPGNTYLGDQPELRTTYIDIATDKYVACDQSLGSIPQKQNILMVEFAAPEANSAQIKLVGEKTGNTSDFLISDLRKSSRGNFIADIVVTNRLVPASLGAARLQPQLATQPQYQYVSLTSRPRGSLHAAVTLDTPNGPETATTGSVNVYESCAFLNNAESRD</sequence>
<dbReference type="EMBL" id="CP000359">
    <property type="protein sequence ID" value="ABF45666.1"/>
    <property type="molecule type" value="Genomic_DNA"/>
</dbReference>
<keyword evidence="2" id="KW-1185">Reference proteome</keyword>
<accession>Q1IYL8</accession>
<dbReference type="RefSeq" id="WP_011530503.1">
    <property type="nucleotide sequence ID" value="NC_008025.1"/>
</dbReference>
<dbReference type="AlphaFoldDB" id="Q1IYL8"/>
<reference evidence="1" key="1">
    <citation type="submission" date="2006-04" db="EMBL/GenBank/DDBJ databases">
        <title>Complete sequence of chromosome of Deinococcus geothermalis DSM 11300.</title>
        <authorList>
            <consortium name="US DOE Joint Genome Institute"/>
            <person name="Copeland A."/>
            <person name="Lucas S."/>
            <person name="Lapidus A."/>
            <person name="Barry K."/>
            <person name="Detter J.C."/>
            <person name="Glavina del Rio T."/>
            <person name="Hammon N."/>
            <person name="Israni S."/>
            <person name="Dalin E."/>
            <person name="Tice H."/>
            <person name="Pitluck S."/>
            <person name="Brettin T."/>
            <person name="Bruce D."/>
            <person name="Han C."/>
            <person name="Tapia R."/>
            <person name="Saunders E."/>
            <person name="Gilna P."/>
            <person name="Schmutz J."/>
            <person name="Larimer F."/>
            <person name="Land M."/>
            <person name="Hauser L."/>
            <person name="Kyrpides N."/>
            <person name="Kim E."/>
            <person name="Daly M.J."/>
            <person name="Fredrickson J.K."/>
            <person name="Makarova K.S."/>
            <person name="Gaidamakova E.K."/>
            <person name="Zhai M."/>
            <person name="Richardson P."/>
        </authorList>
    </citation>
    <scope>NUCLEOTIDE SEQUENCE</scope>
    <source>
        <strain evidence="1">DSM 11300</strain>
    </source>
</reference>
<proteinExistence type="predicted"/>
<organism evidence="1 2">
    <name type="scientific">Deinococcus geothermalis (strain DSM 11300 / CIP 105573 / AG-3a)</name>
    <dbReference type="NCBI Taxonomy" id="319795"/>
    <lineage>
        <taxon>Bacteria</taxon>
        <taxon>Thermotogati</taxon>
        <taxon>Deinococcota</taxon>
        <taxon>Deinococci</taxon>
        <taxon>Deinococcales</taxon>
        <taxon>Deinococcaceae</taxon>
        <taxon>Deinococcus</taxon>
    </lineage>
</organism>
<dbReference type="PROSITE" id="PS51257">
    <property type="entry name" value="PROKAR_LIPOPROTEIN"/>
    <property type="match status" value="1"/>
</dbReference>
<name>Q1IYL8_DEIGD</name>
<dbReference type="HOGENOM" id="CLU_1472895_0_0_0"/>
<evidence type="ECO:0008006" key="3">
    <source>
        <dbReference type="Google" id="ProtNLM"/>
    </source>
</evidence>